<evidence type="ECO:0000256" key="1">
    <source>
        <dbReference type="SAM" id="SignalP"/>
    </source>
</evidence>
<proteinExistence type="predicted"/>
<dbReference type="PANTHER" id="PTHR47197:SF3">
    <property type="entry name" value="DIHYDRO-HEME D1 DEHYDROGENASE"/>
    <property type="match status" value="1"/>
</dbReference>
<protein>
    <submittedName>
        <fullName evidence="2">Uncharacterized protein</fullName>
    </submittedName>
</protein>
<gene>
    <name evidence="2" type="ORF">Aiant_12380</name>
</gene>
<keyword evidence="3" id="KW-1185">Reference proteome</keyword>
<organism evidence="2 3">
    <name type="scientific">Actinoplanes ianthinogenes</name>
    <dbReference type="NCBI Taxonomy" id="122358"/>
    <lineage>
        <taxon>Bacteria</taxon>
        <taxon>Bacillati</taxon>
        <taxon>Actinomycetota</taxon>
        <taxon>Actinomycetes</taxon>
        <taxon>Micromonosporales</taxon>
        <taxon>Micromonosporaceae</taxon>
        <taxon>Actinoplanes</taxon>
    </lineage>
</organism>
<evidence type="ECO:0000313" key="3">
    <source>
        <dbReference type="Proteomes" id="UP000676967"/>
    </source>
</evidence>
<dbReference type="RefSeq" id="WP_189335201.1">
    <property type="nucleotide sequence ID" value="NZ_AP023356.1"/>
</dbReference>
<reference evidence="2 3" key="1">
    <citation type="submission" date="2020-08" db="EMBL/GenBank/DDBJ databases">
        <title>Whole genome shotgun sequence of Actinoplanes ianthinogenes NBRC 13996.</title>
        <authorList>
            <person name="Komaki H."/>
            <person name="Tamura T."/>
        </authorList>
    </citation>
    <scope>NUCLEOTIDE SEQUENCE [LARGE SCALE GENOMIC DNA]</scope>
    <source>
        <strain evidence="2 3">NBRC 13996</strain>
    </source>
</reference>
<name>A0ABM7LMS3_9ACTN</name>
<feature type="chain" id="PRO_5045196439" evidence="1">
    <location>
        <begin position="31"/>
        <end position="353"/>
    </location>
</feature>
<dbReference type="EMBL" id="AP023356">
    <property type="protein sequence ID" value="BCJ40581.1"/>
    <property type="molecule type" value="Genomic_DNA"/>
</dbReference>
<dbReference type="SUPFAM" id="SSF75011">
    <property type="entry name" value="3-carboxy-cis,cis-mucoante lactonizing enzyme"/>
    <property type="match status" value="1"/>
</dbReference>
<dbReference type="PANTHER" id="PTHR47197">
    <property type="entry name" value="PROTEIN NIRF"/>
    <property type="match status" value="1"/>
</dbReference>
<dbReference type="InterPro" id="IPR015943">
    <property type="entry name" value="WD40/YVTN_repeat-like_dom_sf"/>
</dbReference>
<evidence type="ECO:0000313" key="2">
    <source>
        <dbReference type="EMBL" id="BCJ40581.1"/>
    </source>
</evidence>
<keyword evidence="1" id="KW-0732">Signal</keyword>
<dbReference type="Gene3D" id="2.130.10.10">
    <property type="entry name" value="YVTN repeat-like/Quinoprotein amine dehydrogenase"/>
    <property type="match status" value="2"/>
</dbReference>
<dbReference type="InterPro" id="IPR051200">
    <property type="entry name" value="Host-pathogen_enzymatic-act"/>
</dbReference>
<feature type="signal peptide" evidence="1">
    <location>
        <begin position="1"/>
        <end position="30"/>
    </location>
</feature>
<sequence length="353" mass="36229">MRNSKRFTALVTTLVAGLAGAAITPAAAVAAPVPIVTTLPFSNPFDVATTGDRVFVSGGSESTQIAVTDAAGKLTGTVDGLEGPTKLQLSNDRKTLYVALRAAGKIAAFDTGSLLRSATYDIGEGTCPSSLAYTGRFIWFGYGCGGWEGNIGRIDLGRHPAVVTKGLADTTFYTPPLLASAVRNTKVLLAGDEGLSPSATIAYGIGTGGTLTRISGTTSENSGGNGQDIALNPAGTIAFSASGAPYHVQSYPVADMTQTGTAYETGAYPSAVDISRDGTRVAGGVFAWYDPDVFVFTLDGAVVTQFELGGTDHTLVPGALAWSPNGRRLYAVSNDGYLHTTPAQLHVLPVPAA</sequence>
<dbReference type="Proteomes" id="UP000676967">
    <property type="component" value="Chromosome"/>
</dbReference>
<accession>A0ABM7LMS3</accession>